<name>A0ABQ8JLM0_DERPT</name>
<organism evidence="1 2">
    <name type="scientific">Dermatophagoides pteronyssinus</name>
    <name type="common">European house dust mite</name>
    <dbReference type="NCBI Taxonomy" id="6956"/>
    <lineage>
        <taxon>Eukaryota</taxon>
        <taxon>Metazoa</taxon>
        <taxon>Ecdysozoa</taxon>
        <taxon>Arthropoda</taxon>
        <taxon>Chelicerata</taxon>
        <taxon>Arachnida</taxon>
        <taxon>Acari</taxon>
        <taxon>Acariformes</taxon>
        <taxon>Sarcoptiformes</taxon>
        <taxon>Astigmata</taxon>
        <taxon>Psoroptidia</taxon>
        <taxon>Analgoidea</taxon>
        <taxon>Pyroglyphidae</taxon>
        <taxon>Dermatophagoidinae</taxon>
        <taxon>Dermatophagoides</taxon>
    </lineage>
</organism>
<evidence type="ECO:0000313" key="2">
    <source>
        <dbReference type="Proteomes" id="UP000887458"/>
    </source>
</evidence>
<keyword evidence="2" id="KW-1185">Reference proteome</keyword>
<dbReference type="Proteomes" id="UP000887458">
    <property type="component" value="Unassembled WGS sequence"/>
</dbReference>
<accession>A0ABQ8JLM0</accession>
<sequence length="120" mass="13543">MTISYFGRLPYGGEPQNVDSNSSRDVIRVEKPKSPTFTVIGSEKNTFSALISRCISDCRIRSYGVIIRTFDCCCCLLKLALRLLAATRFFDDCELGFDHDVVDFCDDADRDPRKNAVGFR</sequence>
<comment type="caution">
    <text evidence="1">The sequence shown here is derived from an EMBL/GenBank/DDBJ whole genome shotgun (WGS) entry which is preliminary data.</text>
</comment>
<reference evidence="1 2" key="2">
    <citation type="journal article" date="2022" name="Mol. Biol. Evol.">
        <title>Comparative Genomics Reveals Insights into the Divergent Evolution of Astigmatic Mites and Household Pest Adaptations.</title>
        <authorList>
            <person name="Xiong Q."/>
            <person name="Wan A.T."/>
            <person name="Liu X."/>
            <person name="Fung C.S."/>
            <person name="Xiao X."/>
            <person name="Malainual N."/>
            <person name="Hou J."/>
            <person name="Wang L."/>
            <person name="Wang M."/>
            <person name="Yang K.Y."/>
            <person name="Cui Y."/>
            <person name="Leung E.L."/>
            <person name="Nong W."/>
            <person name="Shin S.K."/>
            <person name="Au S.W."/>
            <person name="Jeong K.Y."/>
            <person name="Chew F.T."/>
            <person name="Hui J.H."/>
            <person name="Leung T.F."/>
            <person name="Tungtrongchitr A."/>
            <person name="Zhong N."/>
            <person name="Liu Z."/>
            <person name="Tsui S.K."/>
        </authorList>
    </citation>
    <scope>NUCLEOTIDE SEQUENCE [LARGE SCALE GENOMIC DNA]</scope>
    <source>
        <strain evidence="1">Derp</strain>
    </source>
</reference>
<dbReference type="EMBL" id="NJHN03000032">
    <property type="protein sequence ID" value="KAH9423250.1"/>
    <property type="molecule type" value="Genomic_DNA"/>
</dbReference>
<protein>
    <submittedName>
        <fullName evidence="1">Uncharacterized protein</fullName>
    </submittedName>
</protein>
<gene>
    <name evidence="1" type="ORF">DERP_003528</name>
</gene>
<reference evidence="1 2" key="1">
    <citation type="journal article" date="2018" name="J. Allergy Clin. Immunol.">
        <title>High-quality assembly of Dermatophagoides pteronyssinus genome and transcriptome reveals a wide range of novel allergens.</title>
        <authorList>
            <person name="Liu X.Y."/>
            <person name="Yang K.Y."/>
            <person name="Wang M.Q."/>
            <person name="Kwok J.S."/>
            <person name="Zeng X."/>
            <person name="Yang Z."/>
            <person name="Xiao X.J."/>
            <person name="Lau C.P."/>
            <person name="Li Y."/>
            <person name="Huang Z.M."/>
            <person name="Ba J.G."/>
            <person name="Yim A.K."/>
            <person name="Ouyang C.Y."/>
            <person name="Ngai S.M."/>
            <person name="Chan T.F."/>
            <person name="Leung E.L."/>
            <person name="Liu L."/>
            <person name="Liu Z.G."/>
            <person name="Tsui S.K."/>
        </authorList>
    </citation>
    <scope>NUCLEOTIDE SEQUENCE [LARGE SCALE GENOMIC DNA]</scope>
    <source>
        <strain evidence="1">Derp</strain>
    </source>
</reference>
<evidence type="ECO:0000313" key="1">
    <source>
        <dbReference type="EMBL" id="KAH9423250.1"/>
    </source>
</evidence>
<proteinExistence type="predicted"/>